<feature type="region of interest" description="Disordered" evidence="1">
    <location>
        <begin position="79"/>
        <end position="101"/>
    </location>
</feature>
<name>A0A3A5MNV3_9MICO</name>
<reference evidence="3 4" key="1">
    <citation type="submission" date="2018-09" db="EMBL/GenBank/DDBJ databases">
        <title>Novel species of Cryobacterium.</title>
        <authorList>
            <person name="Liu Q."/>
            <person name="Xin Y.-H."/>
        </authorList>
    </citation>
    <scope>NUCLEOTIDE SEQUENCE [LARGE SCALE GENOMIC DNA]</scope>
    <source>
        <strain evidence="3 4">Hh39</strain>
    </source>
</reference>
<dbReference type="AlphaFoldDB" id="A0A3A5MNV3"/>
<dbReference type="OrthoDB" id="5147046at2"/>
<keyword evidence="4" id="KW-1185">Reference proteome</keyword>
<accession>A0A3A5MNV3</accession>
<evidence type="ECO:0000313" key="2">
    <source>
        <dbReference type="EMBL" id="RJT90016.1"/>
    </source>
</evidence>
<proteinExistence type="predicted"/>
<evidence type="ECO:0000313" key="4">
    <source>
        <dbReference type="Proteomes" id="UP000272015"/>
    </source>
</evidence>
<sequence length="173" mass="17893">MANAGSKSRDVGLVSIGAALIAIVALAGCSTSSYVNCPAIGWGNTVAVTLDGAIGEVSTVQMCIDDQCSIPALGEPATDEPVQVETLRPQDRETYTPSPSAWESPYFASQVDDHSWEIALTMEVPENATLRALSANEDILAEKGVALVWVRVGGSEQCGGPSEAGPVTLTIAS</sequence>
<dbReference type="EMBL" id="QZVS01000065">
    <property type="protein sequence ID" value="RJT90016.1"/>
    <property type="molecule type" value="Genomic_DNA"/>
</dbReference>
<comment type="caution">
    <text evidence="3">The sequence shown here is derived from an EMBL/GenBank/DDBJ whole genome shotgun (WGS) entry which is preliminary data.</text>
</comment>
<dbReference type="EMBL" id="QZVS01000056">
    <property type="protein sequence ID" value="RJT90751.1"/>
    <property type="molecule type" value="Genomic_DNA"/>
</dbReference>
<evidence type="ECO:0008006" key="5">
    <source>
        <dbReference type="Google" id="ProtNLM"/>
    </source>
</evidence>
<protein>
    <recommendedName>
        <fullName evidence="5">DUF2771 family protein</fullName>
    </recommendedName>
</protein>
<dbReference type="Proteomes" id="UP000272015">
    <property type="component" value="Unassembled WGS sequence"/>
</dbReference>
<dbReference type="RefSeq" id="WP_119971496.1">
    <property type="nucleotide sequence ID" value="NZ_JBHSQA010000078.1"/>
</dbReference>
<organism evidence="3 4">
    <name type="scientific">Cryobacterium melibiosiphilum</name>
    <dbReference type="NCBI Taxonomy" id="995039"/>
    <lineage>
        <taxon>Bacteria</taxon>
        <taxon>Bacillati</taxon>
        <taxon>Actinomycetota</taxon>
        <taxon>Actinomycetes</taxon>
        <taxon>Micrococcales</taxon>
        <taxon>Microbacteriaceae</taxon>
        <taxon>Cryobacterium</taxon>
    </lineage>
</organism>
<dbReference type="PROSITE" id="PS51257">
    <property type="entry name" value="PROKAR_LIPOPROTEIN"/>
    <property type="match status" value="1"/>
</dbReference>
<gene>
    <name evidence="3" type="ORF">D6T64_03180</name>
    <name evidence="2" type="ORF">D6T64_04930</name>
</gene>
<evidence type="ECO:0000256" key="1">
    <source>
        <dbReference type="SAM" id="MobiDB-lite"/>
    </source>
</evidence>
<evidence type="ECO:0000313" key="3">
    <source>
        <dbReference type="EMBL" id="RJT90751.1"/>
    </source>
</evidence>